<dbReference type="RefSeq" id="XP_029223187.1">
    <property type="nucleotide sequence ID" value="XM_029376682.1"/>
</dbReference>
<protein>
    <submittedName>
        <fullName evidence="2">Uncharacterized protein</fullName>
    </submittedName>
</protein>
<dbReference type="EMBL" id="MKKU01001354">
    <property type="protein sequence ID" value="RNE95884.1"/>
    <property type="molecule type" value="Genomic_DNA"/>
</dbReference>
<comment type="caution">
    <text evidence="2">The sequence shown here is derived from an EMBL/GenBank/DDBJ whole genome shotgun (WGS) entry which is preliminary data.</text>
</comment>
<name>A0A422MRR1_9TRYP</name>
<reference evidence="2 3" key="1">
    <citation type="journal article" date="2018" name="BMC Genomics">
        <title>Genomic comparison of Trypanosoma conorhini and Trypanosoma rangeli to Trypanosoma cruzi strains of high and low virulence.</title>
        <authorList>
            <person name="Bradwell K.R."/>
            <person name="Koparde V.N."/>
            <person name="Matveyev A.V."/>
            <person name="Serrano M.G."/>
            <person name="Alves J.M."/>
            <person name="Parikh H."/>
            <person name="Huang B."/>
            <person name="Lee V."/>
            <person name="Espinosa-Alvarez O."/>
            <person name="Ortiz P.A."/>
            <person name="Costa-Martins A.G."/>
            <person name="Teixeira M.M."/>
            <person name="Buck G.A."/>
        </authorList>
    </citation>
    <scope>NUCLEOTIDE SEQUENCE [LARGE SCALE GENOMIC DNA]</scope>
    <source>
        <strain evidence="2 3">025E</strain>
    </source>
</reference>
<sequence length="333" mass="37745">HFLLVDWIRADAMLFGNTREEFERNVTKLKDVISKYTRWERTDNFYYYGTLLLKALTAWVLMECLQQHYELKLLADHYDDFVEAMEETRSGLEEDLRRDLQRARAELQAHRPDFRPVVEAVRREKRRLLDAEAARVEGLRASTMDGNEDNNATGMSRVPGEGALAAGLGEALGTGGARGEEHAQPSSSPAPQRAPTQERASLVSTTAHDRVKVHHPMDTTHEQLYLSALQGQETEREMRRLQESAASGRASYSVVGALWRRIRGGGGGDSALVTPLQQEDFARLSYAASPTSIDALRAIRRILLPRSEDHIQVVREEMLEYRRQKEAKLVHPE</sequence>
<gene>
    <name evidence="2" type="ORF">Tco025E_09879</name>
</gene>
<evidence type="ECO:0000256" key="1">
    <source>
        <dbReference type="SAM" id="MobiDB-lite"/>
    </source>
</evidence>
<feature type="non-terminal residue" evidence="2">
    <location>
        <position position="1"/>
    </location>
</feature>
<feature type="compositionally biased region" description="Low complexity" evidence="1">
    <location>
        <begin position="160"/>
        <end position="169"/>
    </location>
</feature>
<organism evidence="2 3">
    <name type="scientific">Trypanosoma conorhini</name>
    <dbReference type="NCBI Taxonomy" id="83891"/>
    <lineage>
        <taxon>Eukaryota</taxon>
        <taxon>Discoba</taxon>
        <taxon>Euglenozoa</taxon>
        <taxon>Kinetoplastea</taxon>
        <taxon>Metakinetoplastina</taxon>
        <taxon>Trypanosomatida</taxon>
        <taxon>Trypanosomatidae</taxon>
        <taxon>Trypanosoma</taxon>
    </lineage>
</organism>
<proteinExistence type="predicted"/>
<evidence type="ECO:0000313" key="2">
    <source>
        <dbReference type="EMBL" id="RNE95884.1"/>
    </source>
</evidence>
<dbReference type="Proteomes" id="UP000284403">
    <property type="component" value="Unassembled WGS sequence"/>
</dbReference>
<keyword evidence="3" id="KW-1185">Reference proteome</keyword>
<accession>A0A422MRR1</accession>
<evidence type="ECO:0000313" key="3">
    <source>
        <dbReference type="Proteomes" id="UP000284403"/>
    </source>
</evidence>
<dbReference type="AlphaFoldDB" id="A0A422MRR1"/>
<feature type="region of interest" description="Disordered" evidence="1">
    <location>
        <begin position="139"/>
        <end position="203"/>
    </location>
</feature>
<feature type="compositionally biased region" description="Low complexity" evidence="1">
    <location>
        <begin position="184"/>
        <end position="197"/>
    </location>
</feature>
<dbReference type="GeneID" id="40323490"/>
<dbReference type="OrthoDB" id="271479at2759"/>